<dbReference type="GO" id="GO:0003677">
    <property type="term" value="F:DNA binding"/>
    <property type="evidence" value="ECO:0007669"/>
    <property type="project" value="UniProtKB-KW"/>
</dbReference>
<gene>
    <name evidence="6" type="ORF">mMyoMyo1_010575</name>
</gene>
<keyword evidence="4" id="KW-0539">Nucleus</keyword>
<organism evidence="6 7">
    <name type="scientific">Myotis myotis</name>
    <name type="common">Greater mouse-eared bat</name>
    <name type="synonym">Vespertilio myotis</name>
    <dbReference type="NCBI Taxonomy" id="51298"/>
    <lineage>
        <taxon>Eukaryota</taxon>
        <taxon>Metazoa</taxon>
        <taxon>Chordata</taxon>
        <taxon>Craniata</taxon>
        <taxon>Vertebrata</taxon>
        <taxon>Euteleostomi</taxon>
        <taxon>Mammalia</taxon>
        <taxon>Eutheria</taxon>
        <taxon>Laurasiatheria</taxon>
        <taxon>Chiroptera</taxon>
        <taxon>Yangochiroptera</taxon>
        <taxon>Vespertilionidae</taxon>
        <taxon>Myotis</taxon>
    </lineage>
</organism>
<dbReference type="GO" id="GO:0003700">
    <property type="term" value="F:DNA-binding transcription factor activity"/>
    <property type="evidence" value="ECO:0007669"/>
    <property type="project" value="InterPro"/>
</dbReference>
<evidence type="ECO:0000256" key="1">
    <source>
        <dbReference type="ARBA" id="ARBA00004123"/>
    </source>
</evidence>
<proteinExistence type="predicted"/>
<comment type="caution">
    <text evidence="6">The sequence shown here is derived from an EMBL/GenBank/DDBJ whole genome shotgun (WGS) entry which is preliminary data.</text>
</comment>
<evidence type="ECO:0000256" key="2">
    <source>
        <dbReference type="ARBA" id="ARBA00023125"/>
    </source>
</evidence>
<dbReference type="InterPro" id="IPR050224">
    <property type="entry name" value="TALE_homeobox"/>
</dbReference>
<dbReference type="PANTHER" id="PTHR11850">
    <property type="entry name" value="HOMEOBOX PROTEIN TRANSCRIPTION FACTORS"/>
    <property type="match status" value="1"/>
</dbReference>
<keyword evidence="2" id="KW-0238">DNA-binding</keyword>
<feature type="domain" description="PBC" evidence="5">
    <location>
        <begin position="58"/>
        <end position="88"/>
    </location>
</feature>
<evidence type="ECO:0000256" key="3">
    <source>
        <dbReference type="ARBA" id="ARBA00023155"/>
    </source>
</evidence>
<dbReference type="AlphaFoldDB" id="A0A7J7Z4K3"/>
<evidence type="ECO:0000256" key="4">
    <source>
        <dbReference type="ARBA" id="ARBA00023242"/>
    </source>
</evidence>
<comment type="subcellular location">
    <subcellularLocation>
        <location evidence="1">Nucleus</location>
    </subcellularLocation>
</comment>
<dbReference type="InterPro" id="IPR005542">
    <property type="entry name" value="PBX_PBC_dom"/>
</dbReference>
<dbReference type="Gene3D" id="1.10.10.60">
    <property type="entry name" value="Homeodomain-like"/>
    <property type="match status" value="1"/>
</dbReference>
<dbReference type="InterPro" id="IPR009057">
    <property type="entry name" value="Homeodomain-like_sf"/>
</dbReference>
<feature type="domain" description="PBC" evidence="5">
    <location>
        <begin position="1"/>
        <end position="42"/>
    </location>
</feature>
<dbReference type="VEuPathDB" id="HostDB:GeneID_118679607"/>
<reference evidence="6 7" key="1">
    <citation type="journal article" date="2020" name="Nature">
        <title>Six reference-quality genomes reveal evolution of bat adaptations.</title>
        <authorList>
            <person name="Jebb D."/>
            <person name="Huang Z."/>
            <person name="Pippel M."/>
            <person name="Hughes G.M."/>
            <person name="Lavrichenko K."/>
            <person name="Devanna P."/>
            <person name="Winkler S."/>
            <person name="Jermiin L.S."/>
            <person name="Skirmuntt E.C."/>
            <person name="Katzourakis A."/>
            <person name="Burkitt-Gray L."/>
            <person name="Ray D.A."/>
            <person name="Sullivan K.A.M."/>
            <person name="Roscito J.G."/>
            <person name="Kirilenko B.M."/>
            <person name="Davalos L.M."/>
            <person name="Corthals A.P."/>
            <person name="Power M.L."/>
            <person name="Jones G."/>
            <person name="Ransome R.D."/>
            <person name="Dechmann D.K.N."/>
            <person name="Locatelli A.G."/>
            <person name="Puechmaille S.J."/>
            <person name="Fedrigo O."/>
            <person name="Jarvis E.D."/>
            <person name="Hiller M."/>
            <person name="Vernes S.C."/>
            <person name="Myers E.W."/>
            <person name="Teeling E.C."/>
        </authorList>
    </citation>
    <scope>NUCLEOTIDE SEQUENCE [LARGE SCALE GENOMIC DNA]</scope>
    <source>
        <strain evidence="6">MMyoMyo1</strain>
        <tissue evidence="6">Flight muscle</tissue>
    </source>
</reference>
<evidence type="ECO:0000259" key="5">
    <source>
        <dbReference type="Pfam" id="PF03792"/>
    </source>
</evidence>
<keyword evidence="3" id="KW-0371">Homeobox</keyword>
<evidence type="ECO:0000313" key="7">
    <source>
        <dbReference type="Proteomes" id="UP000527355"/>
    </source>
</evidence>
<dbReference type="GO" id="GO:0005634">
    <property type="term" value="C:nucleus"/>
    <property type="evidence" value="ECO:0007669"/>
    <property type="project" value="UniProtKB-SubCell"/>
</dbReference>
<accession>A0A7J7Z4K3</accession>
<dbReference type="EMBL" id="JABWUV010000003">
    <property type="protein sequence ID" value="KAF6369187.1"/>
    <property type="molecule type" value="Genomic_DNA"/>
</dbReference>
<evidence type="ECO:0000313" key="6">
    <source>
        <dbReference type="EMBL" id="KAF6369187.1"/>
    </source>
</evidence>
<protein>
    <recommendedName>
        <fullName evidence="5">PBC domain-containing protein</fullName>
    </recommendedName>
</protein>
<dbReference type="SUPFAM" id="SSF46689">
    <property type="entry name" value="Homeodomain-like"/>
    <property type="match status" value="1"/>
</dbReference>
<dbReference type="Proteomes" id="UP000527355">
    <property type="component" value="Unassembled WGS sequence"/>
</dbReference>
<sequence length="121" mass="13799">MKPALFSVLCEIKKTSLSIRSSQEEEPVDSQIMHLDNMLLAEEPHEACGTQGDGAGGSIIHRKFSAIQMQLKQSTCKAVMILHTWFLDARRKRQNFSKQATKVLNEYFYSHLRNPYPSEEA</sequence>
<name>A0A7J7Z4K3_MYOMY</name>
<keyword evidence="7" id="KW-1185">Reference proteome</keyword>
<dbReference type="Pfam" id="PF03792">
    <property type="entry name" value="PBC"/>
    <property type="match status" value="2"/>
</dbReference>